<evidence type="ECO:0000313" key="2">
    <source>
        <dbReference type="Proteomes" id="UP000189670"/>
    </source>
</evidence>
<dbReference type="AlphaFoldDB" id="A0A1V1NQE0"/>
<dbReference type="EMBL" id="ATBP01003627">
    <property type="protein sequence ID" value="ETR64801.1"/>
    <property type="molecule type" value="Genomic_DNA"/>
</dbReference>
<accession>A0A1V1NQE0</accession>
<sequence>PYGFSWRETRTTSSNHFTHISETPKWKIQSGYWNIANETLSYSSNLLAGDLKLSRALQQKLSDEIIEDLKKFAQDTDRTVKIIDVKSFSDEEDREGFVTDNENHAKWIINSSEDYSYNVLQLNINSEAIASANYSLSSEVNAMRFSFEFPLADRGGILELFINESRVLYIECEDYIEKG</sequence>
<comment type="caution">
    <text evidence="1">The sequence shown here is derived from an EMBL/GenBank/DDBJ whole genome shotgun (WGS) entry which is preliminary data.</text>
</comment>
<feature type="non-terminal residue" evidence="1">
    <location>
        <position position="1"/>
    </location>
</feature>
<feature type="non-terminal residue" evidence="1">
    <location>
        <position position="179"/>
    </location>
</feature>
<evidence type="ECO:0000313" key="1">
    <source>
        <dbReference type="EMBL" id="ETR64801.1"/>
    </source>
</evidence>
<reference evidence="2" key="1">
    <citation type="submission" date="2012-11" db="EMBL/GenBank/DDBJ databases">
        <authorList>
            <person name="Lucero-Rivera Y.E."/>
            <person name="Tovar-Ramirez D."/>
        </authorList>
    </citation>
    <scope>NUCLEOTIDE SEQUENCE [LARGE SCALE GENOMIC DNA]</scope>
    <source>
        <strain evidence="2">Araruama</strain>
    </source>
</reference>
<gene>
    <name evidence="1" type="ORF">OMM_15325</name>
</gene>
<dbReference type="Proteomes" id="UP000189670">
    <property type="component" value="Unassembled WGS sequence"/>
</dbReference>
<name>A0A1V1NQE0_9BACT</name>
<protein>
    <submittedName>
        <fullName evidence="1">Uncharacterized protein</fullName>
    </submittedName>
</protein>
<organism evidence="1 2">
    <name type="scientific">Candidatus Magnetoglobus multicellularis str. Araruama</name>
    <dbReference type="NCBI Taxonomy" id="890399"/>
    <lineage>
        <taxon>Bacteria</taxon>
        <taxon>Pseudomonadati</taxon>
        <taxon>Thermodesulfobacteriota</taxon>
        <taxon>Desulfobacteria</taxon>
        <taxon>Desulfobacterales</taxon>
        <taxon>Desulfobacteraceae</taxon>
        <taxon>Candidatus Magnetoglobus</taxon>
    </lineage>
</organism>
<proteinExistence type="predicted"/>